<evidence type="ECO:0000313" key="10">
    <source>
        <dbReference type="Proteomes" id="UP000800035"/>
    </source>
</evidence>
<gene>
    <name evidence="9" type="ORF">CC80DRAFT_487777</name>
</gene>
<dbReference type="GO" id="GO:0016020">
    <property type="term" value="C:membrane"/>
    <property type="evidence" value="ECO:0007669"/>
    <property type="project" value="UniProtKB-SubCell"/>
</dbReference>
<keyword evidence="10" id="KW-1185">Reference proteome</keyword>
<proteinExistence type="inferred from homology"/>
<evidence type="ECO:0000256" key="1">
    <source>
        <dbReference type="ARBA" id="ARBA00004141"/>
    </source>
</evidence>
<feature type="domain" description="Rhodopsin" evidence="8">
    <location>
        <begin position="9"/>
        <end position="123"/>
    </location>
</feature>
<dbReference type="InterPro" id="IPR052337">
    <property type="entry name" value="SAT4-like"/>
</dbReference>
<dbReference type="Proteomes" id="UP000800035">
    <property type="component" value="Unassembled WGS sequence"/>
</dbReference>
<dbReference type="InterPro" id="IPR049326">
    <property type="entry name" value="Rhodopsin_dom_fungi"/>
</dbReference>
<comment type="subcellular location">
    <subcellularLocation>
        <location evidence="1">Membrane</location>
        <topology evidence="1">Multi-pass membrane protein</topology>
    </subcellularLocation>
</comment>
<evidence type="ECO:0000256" key="4">
    <source>
        <dbReference type="ARBA" id="ARBA00023136"/>
    </source>
</evidence>
<evidence type="ECO:0000256" key="3">
    <source>
        <dbReference type="ARBA" id="ARBA00022989"/>
    </source>
</evidence>
<dbReference type="OrthoDB" id="3903189at2759"/>
<reference evidence="9" key="1">
    <citation type="journal article" date="2020" name="Stud. Mycol.">
        <title>101 Dothideomycetes genomes: a test case for predicting lifestyles and emergence of pathogens.</title>
        <authorList>
            <person name="Haridas S."/>
            <person name="Albert R."/>
            <person name="Binder M."/>
            <person name="Bloem J."/>
            <person name="Labutti K."/>
            <person name="Salamov A."/>
            <person name="Andreopoulos B."/>
            <person name="Baker S."/>
            <person name="Barry K."/>
            <person name="Bills G."/>
            <person name="Bluhm B."/>
            <person name="Cannon C."/>
            <person name="Castanera R."/>
            <person name="Culley D."/>
            <person name="Daum C."/>
            <person name="Ezra D."/>
            <person name="Gonzalez J."/>
            <person name="Henrissat B."/>
            <person name="Kuo A."/>
            <person name="Liang C."/>
            <person name="Lipzen A."/>
            <person name="Lutzoni F."/>
            <person name="Magnuson J."/>
            <person name="Mondo S."/>
            <person name="Nolan M."/>
            <person name="Ohm R."/>
            <person name="Pangilinan J."/>
            <person name="Park H.-J."/>
            <person name="Ramirez L."/>
            <person name="Alfaro M."/>
            <person name="Sun H."/>
            <person name="Tritt A."/>
            <person name="Yoshinaga Y."/>
            <person name="Zwiers L.-H."/>
            <person name="Turgeon B."/>
            <person name="Goodwin S."/>
            <person name="Spatafora J."/>
            <person name="Crous P."/>
            <person name="Grigoriev I."/>
        </authorList>
    </citation>
    <scope>NUCLEOTIDE SEQUENCE</scope>
    <source>
        <strain evidence="9">CBS 675.92</strain>
    </source>
</reference>
<dbReference type="PANTHER" id="PTHR33048">
    <property type="entry name" value="PTH11-LIKE INTEGRAL MEMBRANE PROTEIN (AFU_ORTHOLOGUE AFUA_5G11245)"/>
    <property type="match status" value="1"/>
</dbReference>
<accession>A0A6A5UEV3</accession>
<sequence>MEILYLGVWCRPFNQYWAVPTSIQCAAATNHLITNAVINLSSDLMIISLPMPLLFRVKLPLKKKLVLGGIFAIGAFNVVAAVLNKYYSFSNPFGSEWPEWYLRESYTALLCANLPLTYPLIQRIFKLRNWSHNSYGGDYLSGTRNRQTTRSGLRSQHKSTLGSTNKMPQIGIECTEDVW</sequence>
<name>A0A6A5UEV3_9PLEO</name>
<dbReference type="EMBL" id="ML976979">
    <property type="protein sequence ID" value="KAF1962272.1"/>
    <property type="molecule type" value="Genomic_DNA"/>
</dbReference>
<organism evidence="9 10">
    <name type="scientific">Byssothecium circinans</name>
    <dbReference type="NCBI Taxonomy" id="147558"/>
    <lineage>
        <taxon>Eukaryota</taxon>
        <taxon>Fungi</taxon>
        <taxon>Dikarya</taxon>
        <taxon>Ascomycota</taxon>
        <taxon>Pezizomycotina</taxon>
        <taxon>Dothideomycetes</taxon>
        <taxon>Pleosporomycetidae</taxon>
        <taxon>Pleosporales</taxon>
        <taxon>Massarineae</taxon>
        <taxon>Massarinaceae</taxon>
        <taxon>Byssothecium</taxon>
    </lineage>
</organism>
<dbReference type="PANTHER" id="PTHR33048:SF149">
    <property type="entry name" value="UBID FAMILY DECARBOXYLASE"/>
    <property type="match status" value="1"/>
</dbReference>
<dbReference type="AlphaFoldDB" id="A0A6A5UEV3"/>
<feature type="compositionally biased region" description="Polar residues" evidence="6">
    <location>
        <begin position="142"/>
        <end position="163"/>
    </location>
</feature>
<evidence type="ECO:0000256" key="6">
    <source>
        <dbReference type="SAM" id="MobiDB-lite"/>
    </source>
</evidence>
<evidence type="ECO:0000256" key="5">
    <source>
        <dbReference type="ARBA" id="ARBA00038359"/>
    </source>
</evidence>
<evidence type="ECO:0000256" key="7">
    <source>
        <dbReference type="SAM" id="Phobius"/>
    </source>
</evidence>
<comment type="similarity">
    <text evidence="5">Belongs to the SAT4 family.</text>
</comment>
<evidence type="ECO:0000256" key="2">
    <source>
        <dbReference type="ARBA" id="ARBA00022692"/>
    </source>
</evidence>
<dbReference type="Pfam" id="PF20684">
    <property type="entry name" value="Fung_rhodopsin"/>
    <property type="match status" value="1"/>
</dbReference>
<feature type="region of interest" description="Disordered" evidence="6">
    <location>
        <begin position="141"/>
        <end position="163"/>
    </location>
</feature>
<keyword evidence="2 7" id="KW-0812">Transmembrane</keyword>
<evidence type="ECO:0000313" key="9">
    <source>
        <dbReference type="EMBL" id="KAF1962272.1"/>
    </source>
</evidence>
<protein>
    <recommendedName>
        <fullName evidence="8">Rhodopsin domain-containing protein</fullName>
    </recommendedName>
</protein>
<feature type="transmembrane region" description="Helical" evidence="7">
    <location>
        <begin position="65"/>
        <end position="86"/>
    </location>
</feature>
<evidence type="ECO:0000259" key="8">
    <source>
        <dbReference type="Pfam" id="PF20684"/>
    </source>
</evidence>
<keyword evidence="3 7" id="KW-1133">Transmembrane helix</keyword>
<keyword evidence="4 7" id="KW-0472">Membrane</keyword>